<evidence type="ECO:0000256" key="1">
    <source>
        <dbReference type="SAM" id="Coils"/>
    </source>
</evidence>
<dbReference type="Proteomes" id="UP001605036">
    <property type="component" value="Unassembled WGS sequence"/>
</dbReference>
<dbReference type="AlphaFoldDB" id="A0ABD1ZGR6"/>
<organism evidence="2 3">
    <name type="scientific">Riccia fluitans</name>
    <dbReference type="NCBI Taxonomy" id="41844"/>
    <lineage>
        <taxon>Eukaryota</taxon>
        <taxon>Viridiplantae</taxon>
        <taxon>Streptophyta</taxon>
        <taxon>Embryophyta</taxon>
        <taxon>Marchantiophyta</taxon>
        <taxon>Marchantiopsida</taxon>
        <taxon>Marchantiidae</taxon>
        <taxon>Marchantiales</taxon>
        <taxon>Ricciaceae</taxon>
        <taxon>Riccia</taxon>
    </lineage>
</organism>
<evidence type="ECO:0000313" key="3">
    <source>
        <dbReference type="Proteomes" id="UP001605036"/>
    </source>
</evidence>
<feature type="coiled-coil region" evidence="1">
    <location>
        <begin position="164"/>
        <end position="324"/>
    </location>
</feature>
<reference evidence="2 3" key="1">
    <citation type="submission" date="2024-09" db="EMBL/GenBank/DDBJ databases">
        <title>Chromosome-scale assembly of Riccia fluitans.</title>
        <authorList>
            <person name="Paukszto L."/>
            <person name="Sawicki J."/>
            <person name="Karawczyk K."/>
            <person name="Piernik-Szablinska J."/>
            <person name="Szczecinska M."/>
            <person name="Mazdziarz M."/>
        </authorList>
    </citation>
    <scope>NUCLEOTIDE SEQUENCE [LARGE SCALE GENOMIC DNA]</scope>
    <source>
        <strain evidence="2">Rf_01</strain>
        <tissue evidence="2">Aerial parts of the thallus</tissue>
    </source>
</reference>
<keyword evidence="3" id="KW-1185">Reference proteome</keyword>
<feature type="coiled-coil region" evidence="1">
    <location>
        <begin position="404"/>
        <end position="438"/>
    </location>
</feature>
<name>A0ABD1ZGR6_9MARC</name>
<protein>
    <submittedName>
        <fullName evidence="2">Uncharacterized protein</fullName>
    </submittedName>
</protein>
<proteinExistence type="predicted"/>
<evidence type="ECO:0000313" key="2">
    <source>
        <dbReference type="EMBL" id="KAL2650624.1"/>
    </source>
</evidence>
<gene>
    <name evidence="2" type="ORF">R1flu_018752</name>
</gene>
<keyword evidence="1" id="KW-0175">Coiled coil</keyword>
<sequence length="727" mass="83760">MSGCCIRTYRRSMLQDYEKELTGLADSHLSEIDILKRQRGSSTHEVTISDQDYLESVMQEVLGHLELKVRSMKTKLKELRSVLESQASVISSLRTEITKKTDEIHFIMDEKVVGEEALQASQLECSELASLIKEIDGSMVQLTTALATRTLERDQASEARMSTEQELRKRYGNLLSQLDEARIQVIKFQSELEERRAQQEEHRGQAEALKLELQNCTKRMENAERDVEQLKTLIIQLDITREELVGKLKLTTTKEQQAEKQVIALEAEVGRLRVEVETRTAEVSHTCSLLEVLSRERDHLQSELNNSKEKLALEDATRKRLEELWTSKLLKINATQMSKDNAVLVEDLGNLTEKVNHFHMTLSVREKELEDVCNLYQSVCDENHHLKRAMYEVENQVQQQLFHQQNTEDMLHKAEEQVKLLAEENDRIVSDLKGLERQADFMTRSLNQQSGLLNDYENEKKVIVSQLSAAKVAINDLEAKLSMSLKEMTTLEEKHRKVSELLQDNMQEVERLSATASMEQERVKSLEHLLGSLRAEELKLEMANKEAVSENLILKERISALQEQVNNLQITRNSQNQDIMRLQMSKNRARIQELEERISSVSADLTKTTTLYKDCFMKLQKSESRFLELRKKFDHTLGLLSKVDEERMQLQQKCAELEGAALKPYEPSGPNSPIKHSSPDIAWMQIHHLYYPTLCRVKAFQQEQGSSSGRNTLCLWDLLALELDELE</sequence>
<accession>A0ABD1ZGR6</accession>
<dbReference type="EMBL" id="JBHFFA010000001">
    <property type="protein sequence ID" value="KAL2650624.1"/>
    <property type="molecule type" value="Genomic_DNA"/>
</dbReference>
<comment type="caution">
    <text evidence="2">The sequence shown here is derived from an EMBL/GenBank/DDBJ whole genome shotgun (WGS) entry which is preliminary data.</text>
</comment>
<feature type="coiled-coil region" evidence="1">
    <location>
        <begin position="526"/>
        <end position="604"/>
    </location>
</feature>